<feature type="transmembrane region" description="Helical" evidence="12">
    <location>
        <begin position="453"/>
        <end position="477"/>
    </location>
</feature>
<dbReference type="GO" id="GO:0015280">
    <property type="term" value="F:ligand-gated sodium channel activity"/>
    <property type="evidence" value="ECO:0007669"/>
    <property type="project" value="TreeGrafter"/>
</dbReference>
<dbReference type="EMBL" id="CAJNOR010000793">
    <property type="protein sequence ID" value="CAF1008721.1"/>
    <property type="molecule type" value="Genomic_DNA"/>
</dbReference>
<dbReference type="PANTHER" id="PTHR11690">
    <property type="entry name" value="AMILORIDE-SENSITIVE SODIUM CHANNEL-RELATED"/>
    <property type="match status" value="1"/>
</dbReference>
<evidence type="ECO:0000313" key="14">
    <source>
        <dbReference type="Proteomes" id="UP000663828"/>
    </source>
</evidence>
<keyword evidence="3 11" id="KW-0894">Sodium channel</keyword>
<dbReference type="Proteomes" id="UP000663828">
    <property type="component" value="Unassembled WGS sequence"/>
</dbReference>
<evidence type="ECO:0000256" key="8">
    <source>
        <dbReference type="ARBA" id="ARBA00023136"/>
    </source>
</evidence>
<keyword evidence="6" id="KW-0915">Sodium</keyword>
<dbReference type="Gene3D" id="2.60.470.10">
    <property type="entry name" value="Acid-sensing ion channels like domains"/>
    <property type="match status" value="1"/>
</dbReference>
<evidence type="ECO:0000256" key="3">
    <source>
        <dbReference type="ARBA" id="ARBA00022461"/>
    </source>
</evidence>
<evidence type="ECO:0000256" key="5">
    <source>
        <dbReference type="ARBA" id="ARBA00022989"/>
    </source>
</evidence>
<dbReference type="AlphaFoldDB" id="A0A814HEF4"/>
<accession>A0A814HEF4</accession>
<name>A0A814HEF4_ADIRI</name>
<comment type="caution">
    <text evidence="13">The sequence shown here is derived from an EMBL/GenBank/DDBJ whole genome shotgun (WGS) entry which is preliminary data.</text>
</comment>
<keyword evidence="14" id="KW-1185">Reference proteome</keyword>
<keyword evidence="8 12" id="KW-0472">Membrane</keyword>
<dbReference type="PRINTS" id="PR01078">
    <property type="entry name" value="AMINACHANNEL"/>
</dbReference>
<evidence type="ECO:0000256" key="1">
    <source>
        <dbReference type="ARBA" id="ARBA00004141"/>
    </source>
</evidence>
<dbReference type="Pfam" id="PF00858">
    <property type="entry name" value="ASC"/>
    <property type="match status" value="1"/>
</dbReference>
<evidence type="ECO:0000256" key="7">
    <source>
        <dbReference type="ARBA" id="ARBA00023065"/>
    </source>
</evidence>
<keyword evidence="7 11" id="KW-0406">Ion transport</keyword>
<keyword evidence="2 11" id="KW-0813">Transport</keyword>
<keyword evidence="4 11" id="KW-0812">Transmembrane</keyword>
<comment type="subcellular location">
    <subcellularLocation>
        <location evidence="1">Membrane</location>
        <topology evidence="1">Multi-pass membrane protein</topology>
    </subcellularLocation>
</comment>
<comment type="similarity">
    <text evidence="11">Belongs to the amiloride-sensitive sodium channel (TC 1.A.6) family.</text>
</comment>
<evidence type="ECO:0000256" key="2">
    <source>
        <dbReference type="ARBA" id="ARBA00022448"/>
    </source>
</evidence>
<organism evidence="13 14">
    <name type="scientific">Adineta ricciae</name>
    <name type="common">Rotifer</name>
    <dbReference type="NCBI Taxonomy" id="249248"/>
    <lineage>
        <taxon>Eukaryota</taxon>
        <taxon>Metazoa</taxon>
        <taxon>Spiralia</taxon>
        <taxon>Gnathifera</taxon>
        <taxon>Rotifera</taxon>
        <taxon>Eurotatoria</taxon>
        <taxon>Bdelloidea</taxon>
        <taxon>Adinetida</taxon>
        <taxon>Adinetidae</taxon>
        <taxon>Adineta</taxon>
    </lineage>
</organism>
<reference evidence="13" key="1">
    <citation type="submission" date="2021-02" db="EMBL/GenBank/DDBJ databases">
        <authorList>
            <person name="Nowell W R."/>
        </authorList>
    </citation>
    <scope>NUCLEOTIDE SEQUENCE</scope>
</reference>
<keyword evidence="5 12" id="KW-1133">Transmembrane helix</keyword>
<gene>
    <name evidence="13" type="ORF">XAT740_LOCUS13603</name>
</gene>
<protein>
    <submittedName>
        <fullName evidence="13">Uncharacterized protein</fullName>
    </submittedName>
</protein>
<evidence type="ECO:0000256" key="4">
    <source>
        <dbReference type="ARBA" id="ARBA00022692"/>
    </source>
</evidence>
<dbReference type="GO" id="GO:0005886">
    <property type="term" value="C:plasma membrane"/>
    <property type="evidence" value="ECO:0007669"/>
    <property type="project" value="TreeGrafter"/>
</dbReference>
<evidence type="ECO:0000256" key="11">
    <source>
        <dbReference type="RuleBase" id="RU000679"/>
    </source>
</evidence>
<evidence type="ECO:0000256" key="9">
    <source>
        <dbReference type="ARBA" id="ARBA00023201"/>
    </source>
</evidence>
<evidence type="ECO:0000313" key="13">
    <source>
        <dbReference type="EMBL" id="CAF1008721.1"/>
    </source>
</evidence>
<evidence type="ECO:0000256" key="12">
    <source>
        <dbReference type="SAM" id="Phobius"/>
    </source>
</evidence>
<proteinExistence type="inferred from homology"/>
<keyword evidence="9 11" id="KW-0739">Sodium transport</keyword>
<evidence type="ECO:0000256" key="6">
    <source>
        <dbReference type="ARBA" id="ARBA00023053"/>
    </source>
</evidence>
<dbReference type="Gene3D" id="1.10.287.770">
    <property type="entry name" value="YojJ-like"/>
    <property type="match status" value="1"/>
</dbReference>
<dbReference type="InterPro" id="IPR001873">
    <property type="entry name" value="ENaC"/>
</dbReference>
<keyword evidence="10 11" id="KW-0407">Ion channel</keyword>
<feature type="transmembrane region" description="Helical" evidence="12">
    <location>
        <begin position="34"/>
        <end position="55"/>
    </location>
</feature>
<sequence length="486" mass="57141">MNEGLLDIIQSWLLNSPSHGIRRIGRARTLSTRLFWLVTFCTLTVLMGIFIFSIITKFITYPTKIHLSIKHNLLPSDYPSVTFCNVNVLEDEIFRMDTRQSSTSDDEIMNGTTYQKLVSNYLNRILTQQADTQSKVFVPQTSHINESLTQCIFNQHLCYRNLTQLFHPTYGNCYTFDNVHHVQPEETTDLPHYWLLDDFNGDGDYRLFLELFLHPAEDPNFSDTRGAYRVFIHRKYEVPILSQNSVLLRPNKYTKLSFSQRIMSFSQECRNDLTEHMKNIFQTHKVRYTQALCYKLCEHQYIEQECQCIEPTLVVFYHFFNRINGTSPILTNKRLCSDENTCFRLQIDFDPRKLCPECLPECEIIQYSIQSSHADYPNRNSYEKVFRRLEQHFRLTQNQQQPHRLNISHPSMVRDHIVAVEISASPYPTEILTESPVYTWIDLISSIGGQTGLWIGISLIGFIEILELLYVVINRFYTRIFSRKNK</sequence>
<evidence type="ECO:0000256" key="10">
    <source>
        <dbReference type="ARBA" id="ARBA00023303"/>
    </source>
</evidence>